<dbReference type="Gene3D" id="2.160.20.10">
    <property type="entry name" value="Single-stranded right-handed beta-helix, Pectin lyase-like"/>
    <property type="match status" value="1"/>
</dbReference>
<dbReference type="Proteomes" id="UP000250369">
    <property type="component" value="Unassembled WGS sequence"/>
</dbReference>
<organism evidence="2 3">
    <name type="scientific">Paenibacillus contaminans</name>
    <dbReference type="NCBI Taxonomy" id="450362"/>
    <lineage>
        <taxon>Bacteria</taxon>
        <taxon>Bacillati</taxon>
        <taxon>Bacillota</taxon>
        <taxon>Bacilli</taxon>
        <taxon>Bacillales</taxon>
        <taxon>Paenibacillaceae</taxon>
        <taxon>Paenibacillus</taxon>
    </lineage>
</organism>
<proteinExistence type="predicted"/>
<dbReference type="EMBL" id="QMFB01000006">
    <property type="protein sequence ID" value="RAV21110.1"/>
    <property type="molecule type" value="Genomic_DNA"/>
</dbReference>
<dbReference type="InterPro" id="IPR012334">
    <property type="entry name" value="Pectin_lyas_fold"/>
</dbReference>
<dbReference type="SUPFAM" id="SSF51126">
    <property type="entry name" value="Pectin lyase-like"/>
    <property type="match status" value="1"/>
</dbReference>
<dbReference type="InterPro" id="IPR024535">
    <property type="entry name" value="RHGA/B-epi-like_pectate_lyase"/>
</dbReference>
<keyword evidence="3" id="KW-1185">Reference proteome</keyword>
<dbReference type="Pfam" id="PF12708">
    <property type="entry name" value="Pect-lyase_RHGA_epim"/>
    <property type="match status" value="1"/>
</dbReference>
<comment type="caution">
    <text evidence="2">The sequence shown here is derived from an EMBL/GenBank/DDBJ whole genome shotgun (WGS) entry which is preliminary data.</text>
</comment>
<sequence>MEGYFYYDASDTASADNTGTVIVSGSGMRFKRIYSGEVNVRWFGAKGDGVADDRAAIQAAIDSLKALHTNRTAEGGGVVYMPKGRYRVTDTIYLDKFIKLRGDLARGGFYFDRSAQTASGTVIYADFADADKICIDASGFIASNNQRVEPKQVVWTSSIDNFEISSLHGVCVEDLVVFTDRTVYCGIRFCGTPNSKMINVHSKGFEVGILFNTGWGCRFEDLFINAKYHGFAAINSAIGCSVINPYIDTTEYTGSGTIPESRIPPYVYSWSEGSPDENPAGLKSRRVCIYNSYCDSITYTSPIAEGADIGLVAYNSTATLLGAHIEQLTLYAIFAVTSTIKSINMRVFLPNKPLVYSGANAKIDIEHVDGTFGSYFAFVSEWSFFNHVSGMLSDNTLFSPYVTYRNKAKNATVNDIYIDPDGGDDARLGFSGNNAVKTLNAAVNRIDKNRKNVMWIKGGSVAGAEQFHSRIEHAEVEIKSYGTGKGTLKSKLVGINNGLTVVNSRLTITGVDIDVEAGSNDGTYRSMLYVAGSCEINLAEAIVALNQSTALMQPLYGNSAFVTATYKNCDFRNPGGGGTLGGSVWNNDGKVVVSDASFGNTVAGSLAANLYEAPVFSVIQTTL</sequence>
<name>A0A329MNG1_9BACL</name>
<gene>
    <name evidence="2" type="ORF">DQG23_13275</name>
</gene>
<protein>
    <recommendedName>
        <fullName evidence="1">Rhamnogalacturonase A/B/Epimerase-like pectate lyase domain-containing protein</fullName>
    </recommendedName>
</protein>
<evidence type="ECO:0000313" key="3">
    <source>
        <dbReference type="Proteomes" id="UP000250369"/>
    </source>
</evidence>
<dbReference type="InterPro" id="IPR011050">
    <property type="entry name" value="Pectin_lyase_fold/virulence"/>
</dbReference>
<accession>A0A329MNG1</accession>
<feature type="domain" description="Rhamnogalacturonase A/B/Epimerase-like pectate lyase" evidence="1">
    <location>
        <begin position="38"/>
        <end position="145"/>
    </location>
</feature>
<evidence type="ECO:0000259" key="1">
    <source>
        <dbReference type="Pfam" id="PF12708"/>
    </source>
</evidence>
<dbReference type="AlphaFoldDB" id="A0A329MNG1"/>
<reference evidence="2 3" key="1">
    <citation type="journal article" date="2009" name="Int. J. Syst. Evol. Microbiol.">
        <title>Paenibacillus contaminans sp. nov., isolated from a contaminated laboratory plate.</title>
        <authorList>
            <person name="Chou J.H."/>
            <person name="Lee J.H."/>
            <person name="Lin M.C."/>
            <person name="Chang P.S."/>
            <person name="Arun A.B."/>
            <person name="Young C.C."/>
            <person name="Chen W.M."/>
        </authorList>
    </citation>
    <scope>NUCLEOTIDE SEQUENCE [LARGE SCALE GENOMIC DNA]</scope>
    <source>
        <strain evidence="2 3">CKOBP-6</strain>
    </source>
</reference>
<evidence type="ECO:0000313" key="2">
    <source>
        <dbReference type="EMBL" id="RAV21110.1"/>
    </source>
</evidence>